<feature type="domain" description="Polymerase beta nucleotidyltransferase" evidence="1">
    <location>
        <begin position="11"/>
        <end position="102"/>
    </location>
</feature>
<evidence type="ECO:0000313" key="3">
    <source>
        <dbReference type="Proteomes" id="UP001232493"/>
    </source>
</evidence>
<dbReference type="Pfam" id="PF18765">
    <property type="entry name" value="Polbeta"/>
    <property type="match status" value="1"/>
</dbReference>
<dbReference type="EMBL" id="CP069362">
    <property type="protein sequence ID" value="WGS65604.1"/>
    <property type="molecule type" value="Genomic_DNA"/>
</dbReference>
<dbReference type="InterPro" id="IPR043519">
    <property type="entry name" value="NT_sf"/>
</dbReference>
<reference evidence="2 3" key="1">
    <citation type="submission" date="2021-02" db="EMBL/GenBank/DDBJ databases">
        <title>Characterization of Marinitoga sp. nov. str. BP5-C20A.</title>
        <authorList>
            <person name="Erauso G."/>
            <person name="Postec A."/>
        </authorList>
    </citation>
    <scope>NUCLEOTIDE SEQUENCE [LARGE SCALE GENOMIC DNA]</scope>
    <source>
        <strain evidence="2 3">BP5-C20A</strain>
    </source>
</reference>
<dbReference type="InterPro" id="IPR052930">
    <property type="entry name" value="TA_antitoxin_MntA"/>
</dbReference>
<dbReference type="PANTHER" id="PTHR43852:SF3">
    <property type="entry name" value="NUCLEOTIDYLTRANSFERASE"/>
    <property type="match status" value="1"/>
</dbReference>
<dbReference type="InterPro" id="IPR041633">
    <property type="entry name" value="Polbeta"/>
</dbReference>
<dbReference type="Proteomes" id="UP001232493">
    <property type="component" value="Chromosome"/>
</dbReference>
<evidence type="ECO:0000313" key="2">
    <source>
        <dbReference type="EMBL" id="WGS65604.1"/>
    </source>
</evidence>
<dbReference type="PANTHER" id="PTHR43852">
    <property type="entry name" value="NUCLEOTIDYLTRANSFERASE"/>
    <property type="match status" value="1"/>
</dbReference>
<keyword evidence="3" id="KW-1185">Reference proteome</keyword>
<gene>
    <name evidence="2" type="ORF">JRV97_03355</name>
</gene>
<dbReference type="Gene3D" id="3.30.460.10">
    <property type="entry name" value="Beta Polymerase, domain 2"/>
    <property type="match status" value="1"/>
</dbReference>
<protein>
    <submittedName>
        <fullName evidence="2">Nucleotidyltransferase domain-containing protein</fullName>
    </submittedName>
</protein>
<sequence length="104" mass="12093">MNFGLDDSTIKKIINILSKNKKISKAVIFGSRAKGNYKNGSDIDIALFGEYLDIQDIYNIHLLIEELFLPYTFDIVIFDNIKNEELKEHIKRVGKTIYKKNPRE</sequence>
<dbReference type="RefSeq" id="WP_281000186.1">
    <property type="nucleotide sequence ID" value="NZ_CP069362.1"/>
</dbReference>
<dbReference type="SUPFAM" id="SSF81301">
    <property type="entry name" value="Nucleotidyltransferase"/>
    <property type="match status" value="1"/>
</dbReference>
<evidence type="ECO:0000259" key="1">
    <source>
        <dbReference type="Pfam" id="PF18765"/>
    </source>
</evidence>
<organism evidence="2 3">
    <name type="scientific">Marinitoga aeolica</name>
    <dbReference type="NCBI Taxonomy" id="2809031"/>
    <lineage>
        <taxon>Bacteria</taxon>
        <taxon>Thermotogati</taxon>
        <taxon>Thermotogota</taxon>
        <taxon>Thermotogae</taxon>
        <taxon>Petrotogales</taxon>
        <taxon>Petrotogaceae</taxon>
        <taxon>Marinitoga</taxon>
    </lineage>
</organism>
<name>A0ABY8PSL9_9BACT</name>
<accession>A0ABY8PSL9</accession>
<dbReference type="CDD" id="cd05403">
    <property type="entry name" value="NT_KNTase_like"/>
    <property type="match status" value="1"/>
</dbReference>
<proteinExistence type="predicted"/>